<organism evidence="2 3">
    <name type="scientific">Tagetes erecta</name>
    <name type="common">African marigold</name>
    <dbReference type="NCBI Taxonomy" id="13708"/>
    <lineage>
        <taxon>Eukaryota</taxon>
        <taxon>Viridiplantae</taxon>
        <taxon>Streptophyta</taxon>
        <taxon>Embryophyta</taxon>
        <taxon>Tracheophyta</taxon>
        <taxon>Spermatophyta</taxon>
        <taxon>Magnoliopsida</taxon>
        <taxon>eudicotyledons</taxon>
        <taxon>Gunneridae</taxon>
        <taxon>Pentapetalae</taxon>
        <taxon>asterids</taxon>
        <taxon>campanulids</taxon>
        <taxon>Asterales</taxon>
        <taxon>Asteraceae</taxon>
        <taxon>Asteroideae</taxon>
        <taxon>Heliantheae alliance</taxon>
        <taxon>Tageteae</taxon>
        <taxon>Tagetes</taxon>
    </lineage>
</organism>
<proteinExistence type="predicted"/>
<name>A0AAD8K4Z0_TARER</name>
<evidence type="ECO:0000256" key="1">
    <source>
        <dbReference type="SAM" id="Phobius"/>
    </source>
</evidence>
<keyword evidence="1" id="KW-1133">Transmembrane helix</keyword>
<reference evidence="2" key="1">
    <citation type="journal article" date="2023" name="bioRxiv">
        <title>Improved chromosome-level genome assembly for marigold (Tagetes erecta).</title>
        <authorList>
            <person name="Jiang F."/>
            <person name="Yuan L."/>
            <person name="Wang S."/>
            <person name="Wang H."/>
            <person name="Xu D."/>
            <person name="Wang A."/>
            <person name="Fan W."/>
        </authorList>
    </citation>
    <scope>NUCLEOTIDE SEQUENCE</scope>
    <source>
        <strain evidence="2">WSJ</strain>
        <tissue evidence="2">Leaf</tissue>
    </source>
</reference>
<protein>
    <submittedName>
        <fullName evidence="2">Uncharacterized protein</fullName>
    </submittedName>
</protein>
<keyword evidence="3" id="KW-1185">Reference proteome</keyword>
<evidence type="ECO:0000313" key="2">
    <source>
        <dbReference type="EMBL" id="KAK1416484.1"/>
    </source>
</evidence>
<dbReference type="Proteomes" id="UP001229421">
    <property type="component" value="Unassembled WGS sequence"/>
</dbReference>
<sequence length="108" mass="11901">MAPSTSSSSTSTTIPTPKQSLGFVENALKRKHSFIQFFAMTGIFLLSMRSVGQKYRIKDLQEDTAALEIEQSSLSDRINHIKTTLLDEADRDSTGTFAAKLRVLFGDG</sequence>
<keyword evidence="1" id="KW-0472">Membrane</keyword>
<accession>A0AAD8K4Z0</accession>
<gene>
    <name evidence="2" type="ORF">QVD17_32275</name>
</gene>
<dbReference type="PANTHER" id="PTHR36316">
    <property type="entry name" value="OS06G0213900 PROTEIN"/>
    <property type="match status" value="1"/>
</dbReference>
<comment type="caution">
    <text evidence="2">The sequence shown here is derived from an EMBL/GenBank/DDBJ whole genome shotgun (WGS) entry which is preliminary data.</text>
</comment>
<dbReference type="EMBL" id="JAUHHV010000008">
    <property type="protein sequence ID" value="KAK1416484.1"/>
    <property type="molecule type" value="Genomic_DNA"/>
</dbReference>
<keyword evidence="1" id="KW-0812">Transmembrane</keyword>
<evidence type="ECO:0000313" key="3">
    <source>
        <dbReference type="Proteomes" id="UP001229421"/>
    </source>
</evidence>
<feature type="transmembrane region" description="Helical" evidence="1">
    <location>
        <begin position="33"/>
        <end position="51"/>
    </location>
</feature>
<dbReference type="PANTHER" id="PTHR36316:SF1">
    <property type="entry name" value="OS06G0213900 PROTEIN"/>
    <property type="match status" value="1"/>
</dbReference>
<dbReference type="AlphaFoldDB" id="A0AAD8K4Z0"/>